<accession>A0AAW9SWE0</accession>
<evidence type="ECO:0000256" key="3">
    <source>
        <dbReference type="ARBA" id="ARBA00022679"/>
    </source>
</evidence>
<evidence type="ECO:0000259" key="5">
    <source>
        <dbReference type="Pfam" id="PF08241"/>
    </source>
</evidence>
<protein>
    <submittedName>
        <fullName evidence="6">Class I SAM-dependent methyltransferase</fullName>
    </submittedName>
</protein>
<dbReference type="Proteomes" id="UP001223646">
    <property type="component" value="Unassembled WGS sequence"/>
</dbReference>
<dbReference type="PANTHER" id="PTHR44942:SF4">
    <property type="entry name" value="METHYLTRANSFERASE TYPE 11 DOMAIN-CONTAINING PROTEIN"/>
    <property type="match status" value="1"/>
</dbReference>
<dbReference type="InterPro" id="IPR013216">
    <property type="entry name" value="Methyltransf_11"/>
</dbReference>
<dbReference type="GO" id="GO:0008757">
    <property type="term" value="F:S-adenosylmethionine-dependent methyltransferase activity"/>
    <property type="evidence" value="ECO:0007669"/>
    <property type="project" value="InterPro"/>
</dbReference>
<dbReference type="RefSeq" id="WP_347658125.1">
    <property type="nucleotide sequence ID" value="NZ_JASOOY020000005.1"/>
</dbReference>
<evidence type="ECO:0000256" key="1">
    <source>
        <dbReference type="ARBA" id="ARBA00008361"/>
    </source>
</evidence>
<dbReference type="AlphaFoldDB" id="A0AAW9SWE0"/>
<name>A0AAW9SWE0_CORAY</name>
<feature type="region of interest" description="Disordered" evidence="4">
    <location>
        <begin position="1"/>
        <end position="20"/>
    </location>
</feature>
<feature type="non-terminal residue" evidence="6">
    <location>
        <position position="1"/>
    </location>
</feature>
<reference evidence="6" key="1">
    <citation type="submission" date="2023-05" db="EMBL/GenBank/DDBJ databases">
        <authorList>
            <person name="Du J."/>
        </authorList>
    </citation>
    <scope>NUCLEOTIDE SEQUENCE</scope>
    <source>
        <strain evidence="6">UMB1064</strain>
    </source>
</reference>
<reference evidence="6" key="2">
    <citation type="submission" date="2024-05" db="EMBL/GenBank/DDBJ databases">
        <authorList>
            <person name="Wolfe A."/>
        </authorList>
    </citation>
    <scope>NUCLEOTIDE SEQUENCE</scope>
    <source>
        <strain evidence="6">UMB1064</strain>
    </source>
</reference>
<dbReference type="InterPro" id="IPR029063">
    <property type="entry name" value="SAM-dependent_MTases_sf"/>
</dbReference>
<keyword evidence="3" id="KW-0808">Transferase</keyword>
<sequence>VPGVNEHPPIPPTSARDTPTFRDAADRHRAGATFDNDLQESADGATGYHRVRPGYPPTVIEALTRLAPHPQVVADIGAGTGKLTASLADVYRDATLLALDPSTAMRQALMHNVPAAECLEGTAERTGLEPNSVDVATCAQTWHWVDPTAASKELTRVLRADGVAMLVWNTLDVSVPWVHRLSRIMHAGDVLRPGFYPEVDPELELVDEVRLTWEQTLTIEDIVLLARTRSYWLRSKPATRAKVEANLHWYLHEHLGHTYEEGIALPYRCDAFYFRAA</sequence>
<dbReference type="CDD" id="cd02440">
    <property type="entry name" value="AdoMet_MTases"/>
    <property type="match status" value="1"/>
</dbReference>
<dbReference type="Pfam" id="PF08241">
    <property type="entry name" value="Methyltransf_11"/>
    <property type="match status" value="1"/>
</dbReference>
<dbReference type="EMBL" id="JASOOY020000005">
    <property type="protein sequence ID" value="MEO3716258.1"/>
    <property type="molecule type" value="Genomic_DNA"/>
</dbReference>
<keyword evidence="2 6" id="KW-0489">Methyltransferase</keyword>
<comment type="caution">
    <text evidence="6">The sequence shown here is derived from an EMBL/GenBank/DDBJ whole genome shotgun (WGS) entry which is preliminary data.</text>
</comment>
<dbReference type="Gene3D" id="3.40.50.150">
    <property type="entry name" value="Vaccinia Virus protein VP39"/>
    <property type="match status" value="1"/>
</dbReference>
<feature type="domain" description="Methyltransferase type 11" evidence="5">
    <location>
        <begin position="75"/>
        <end position="165"/>
    </location>
</feature>
<dbReference type="InterPro" id="IPR051052">
    <property type="entry name" value="Diverse_substrate_MTase"/>
</dbReference>
<proteinExistence type="inferred from homology"/>
<organism evidence="6 7">
    <name type="scientific">Corynebacterium amycolatum</name>
    <dbReference type="NCBI Taxonomy" id="43765"/>
    <lineage>
        <taxon>Bacteria</taxon>
        <taxon>Bacillati</taxon>
        <taxon>Actinomycetota</taxon>
        <taxon>Actinomycetes</taxon>
        <taxon>Mycobacteriales</taxon>
        <taxon>Corynebacteriaceae</taxon>
        <taxon>Corynebacterium</taxon>
    </lineage>
</organism>
<evidence type="ECO:0000313" key="7">
    <source>
        <dbReference type="Proteomes" id="UP001223646"/>
    </source>
</evidence>
<dbReference type="SUPFAM" id="SSF53335">
    <property type="entry name" value="S-adenosyl-L-methionine-dependent methyltransferases"/>
    <property type="match status" value="1"/>
</dbReference>
<comment type="similarity">
    <text evidence="1">Belongs to the methyltransferase superfamily.</text>
</comment>
<dbReference type="PANTHER" id="PTHR44942">
    <property type="entry name" value="METHYLTRANSF_11 DOMAIN-CONTAINING PROTEIN"/>
    <property type="match status" value="1"/>
</dbReference>
<evidence type="ECO:0000256" key="4">
    <source>
        <dbReference type="SAM" id="MobiDB-lite"/>
    </source>
</evidence>
<evidence type="ECO:0000256" key="2">
    <source>
        <dbReference type="ARBA" id="ARBA00022603"/>
    </source>
</evidence>
<feature type="region of interest" description="Disordered" evidence="4">
    <location>
        <begin position="30"/>
        <end position="50"/>
    </location>
</feature>
<dbReference type="GO" id="GO:0032259">
    <property type="term" value="P:methylation"/>
    <property type="evidence" value="ECO:0007669"/>
    <property type="project" value="UniProtKB-KW"/>
</dbReference>
<evidence type="ECO:0000313" key="6">
    <source>
        <dbReference type="EMBL" id="MEO3716258.1"/>
    </source>
</evidence>
<gene>
    <name evidence="6" type="ORF">QP460_001450</name>
</gene>